<protein>
    <submittedName>
        <fullName evidence="1">Uncharacterized protein</fullName>
    </submittedName>
</protein>
<comment type="caution">
    <text evidence="1">The sequence shown here is derived from an EMBL/GenBank/DDBJ whole genome shotgun (WGS) entry which is preliminary data.</text>
</comment>
<proteinExistence type="predicted"/>
<dbReference type="EMBL" id="CAJOBD010004658">
    <property type="protein sequence ID" value="CAF4003481.1"/>
    <property type="molecule type" value="Genomic_DNA"/>
</dbReference>
<gene>
    <name evidence="1" type="ORF">JBS370_LOCUS26414</name>
</gene>
<name>A0A819NT69_9BILA</name>
<feature type="non-terminal residue" evidence="1">
    <location>
        <position position="1"/>
    </location>
</feature>
<sequence>MYGNIVPLTTVGAAQVLPGTVLQTTGNVLPTTTVGNSDLVIIQDTTTATSQAELINQLQNHITDNQQILIITDDQGQDQYVIIDKDQDINALLQDGTLFSHYAEQQVAQVPTGLQQQ</sequence>
<dbReference type="Proteomes" id="UP000663836">
    <property type="component" value="Unassembled WGS sequence"/>
</dbReference>
<organism evidence="1 2">
    <name type="scientific">Rotaria sordida</name>
    <dbReference type="NCBI Taxonomy" id="392033"/>
    <lineage>
        <taxon>Eukaryota</taxon>
        <taxon>Metazoa</taxon>
        <taxon>Spiralia</taxon>
        <taxon>Gnathifera</taxon>
        <taxon>Rotifera</taxon>
        <taxon>Eurotatoria</taxon>
        <taxon>Bdelloidea</taxon>
        <taxon>Philodinida</taxon>
        <taxon>Philodinidae</taxon>
        <taxon>Rotaria</taxon>
    </lineage>
</organism>
<evidence type="ECO:0000313" key="2">
    <source>
        <dbReference type="Proteomes" id="UP000663836"/>
    </source>
</evidence>
<reference evidence="1" key="1">
    <citation type="submission" date="2021-02" db="EMBL/GenBank/DDBJ databases">
        <authorList>
            <person name="Nowell W R."/>
        </authorList>
    </citation>
    <scope>NUCLEOTIDE SEQUENCE</scope>
</reference>
<evidence type="ECO:0000313" key="1">
    <source>
        <dbReference type="EMBL" id="CAF4003481.1"/>
    </source>
</evidence>
<dbReference type="AlphaFoldDB" id="A0A819NT69"/>
<accession>A0A819NT69</accession>